<accession>A0AAD5URV7</accession>
<gene>
    <name evidence="7" type="ORF">NLI96_g11423</name>
</gene>
<dbReference type="Gene3D" id="2.160.20.70">
    <property type="match status" value="1"/>
</dbReference>
<evidence type="ECO:0000256" key="4">
    <source>
        <dbReference type="ARBA" id="ARBA00022990"/>
    </source>
</evidence>
<dbReference type="GO" id="GO:0005737">
    <property type="term" value="C:cytoplasm"/>
    <property type="evidence" value="ECO:0007669"/>
    <property type="project" value="UniProtKB-SubCell"/>
</dbReference>
<sequence>MSESNKSRIQDFYTSFQASRSDLSSRLEQLKAKGSVTPDGLNEFTLDVAKLRKDLVDATSYLPSYDQRQYESFLKGLEQSIEQLRASAVQKPKFSFKRKAAAASSPAPTPVTQAKVATVTAAVEVKDLPSTSTNRVLSDRSKEYLTWSSIPNSTSSISDLTISDLDQCIVNFTSSPKPDEGSSDQGESESQHKITALHIRNITNSILIFPPIEGSALLHDLKQCTIVLGCHQVSSNSLIFSTHPPCTFRMHSSSRINVYLSIPSNPIIEHCTNIAFTSYPNAILPSLASDDLQNLASKHHSVQDFSHIRATPSPNWRILKDEEAVKDDEWPITPSSDKTAVEHVLRRLLPHPEESH</sequence>
<dbReference type="Proteomes" id="UP001212997">
    <property type="component" value="Unassembled WGS sequence"/>
</dbReference>
<dbReference type="InterPro" id="IPR017901">
    <property type="entry name" value="C-CAP_CF_C-like"/>
</dbReference>
<evidence type="ECO:0000313" key="7">
    <source>
        <dbReference type="EMBL" id="KAJ3476057.1"/>
    </source>
</evidence>
<dbReference type="Pfam" id="PF07986">
    <property type="entry name" value="TBCC"/>
    <property type="match status" value="2"/>
</dbReference>
<dbReference type="InterPro" id="IPR016098">
    <property type="entry name" value="CAP/MinC_C"/>
</dbReference>
<dbReference type="Pfam" id="PF16752">
    <property type="entry name" value="TBCC_N"/>
    <property type="match status" value="1"/>
</dbReference>
<comment type="similarity">
    <text evidence="2">Belongs to the TBCC family.</text>
</comment>
<dbReference type="InterPro" id="IPR031925">
    <property type="entry name" value="TBCC_N"/>
</dbReference>
<feature type="domain" description="C-CAP/cofactor C-like" evidence="6">
    <location>
        <begin position="120"/>
        <end position="307"/>
    </location>
</feature>
<evidence type="ECO:0000256" key="3">
    <source>
        <dbReference type="ARBA" id="ARBA00022490"/>
    </source>
</evidence>
<dbReference type="GO" id="GO:0007021">
    <property type="term" value="P:tubulin complex assembly"/>
    <property type="evidence" value="ECO:0007669"/>
    <property type="project" value="TreeGrafter"/>
</dbReference>
<comment type="subcellular location">
    <subcellularLocation>
        <location evidence="1">Cytoplasm</location>
    </subcellularLocation>
</comment>
<comment type="caution">
    <text evidence="7">The sequence shown here is derived from an EMBL/GenBank/DDBJ whole genome shotgun (WGS) entry which is preliminary data.</text>
</comment>
<dbReference type="EMBL" id="JANAWD010000759">
    <property type="protein sequence ID" value="KAJ3476057.1"/>
    <property type="molecule type" value="Genomic_DNA"/>
</dbReference>
<proteinExistence type="inferred from homology"/>
<evidence type="ECO:0000256" key="2">
    <source>
        <dbReference type="ARBA" id="ARBA00008848"/>
    </source>
</evidence>
<dbReference type="GO" id="GO:0007023">
    <property type="term" value="P:post-chaperonin tubulin folding pathway"/>
    <property type="evidence" value="ECO:0007669"/>
    <property type="project" value="InterPro"/>
</dbReference>
<protein>
    <recommendedName>
        <fullName evidence="6">C-CAP/cofactor C-like domain-containing protein</fullName>
    </recommendedName>
</protein>
<dbReference type="PANTHER" id="PTHR15139">
    <property type="entry name" value="TUBULIN FOLDING COFACTOR C"/>
    <property type="match status" value="1"/>
</dbReference>
<keyword evidence="4" id="KW-0007">Acetylation</keyword>
<evidence type="ECO:0000313" key="8">
    <source>
        <dbReference type="Proteomes" id="UP001212997"/>
    </source>
</evidence>
<comment type="subunit">
    <text evidence="5">Supercomplex made of cofactors A to E. Cofactors A and D function by capturing and stabilizing tubulin in a quasi-native conformation. Cofactor E binds to the cofactor D-tubulin complex; interaction with cofactor C then causes the release of tubulin polypeptides that are committed to the native state.</text>
</comment>
<keyword evidence="3" id="KW-0963">Cytoplasm</keyword>
<evidence type="ECO:0000259" key="6">
    <source>
        <dbReference type="PROSITE" id="PS51329"/>
    </source>
</evidence>
<dbReference type="Gene3D" id="1.20.58.1250">
    <property type="entry name" value="Tubulin Binding Cofactor C, N-terminal domain"/>
    <property type="match status" value="1"/>
</dbReference>
<organism evidence="7 8">
    <name type="scientific">Meripilus lineatus</name>
    <dbReference type="NCBI Taxonomy" id="2056292"/>
    <lineage>
        <taxon>Eukaryota</taxon>
        <taxon>Fungi</taxon>
        <taxon>Dikarya</taxon>
        <taxon>Basidiomycota</taxon>
        <taxon>Agaricomycotina</taxon>
        <taxon>Agaricomycetes</taxon>
        <taxon>Polyporales</taxon>
        <taxon>Meripilaceae</taxon>
        <taxon>Meripilus</taxon>
    </lineage>
</organism>
<dbReference type="InterPro" id="IPR012945">
    <property type="entry name" value="Tubulin-bd_cofactor_C_dom"/>
</dbReference>
<dbReference type="PANTHER" id="PTHR15139:SF0">
    <property type="entry name" value="TUBULIN-SPECIFIC CHAPERONE C"/>
    <property type="match status" value="1"/>
</dbReference>
<dbReference type="AlphaFoldDB" id="A0AAD5URV7"/>
<dbReference type="GO" id="GO:0015631">
    <property type="term" value="F:tubulin binding"/>
    <property type="evidence" value="ECO:0007669"/>
    <property type="project" value="InterPro"/>
</dbReference>
<keyword evidence="8" id="KW-1185">Reference proteome</keyword>
<evidence type="ECO:0000256" key="5">
    <source>
        <dbReference type="ARBA" id="ARBA00026055"/>
    </source>
</evidence>
<dbReference type="PROSITE" id="PS51329">
    <property type="entry name" value="C_CAP_COFACTOR_C"/>
    <property type="match status" value="1"/>
</dbReference>
<evidence type="ECO:0000256" key="1">
    <source>
        <dbReference type="ARBA" id="ARBA00004496"/>
    </source>
</evidence>
<dbReference type="InterPro" id="IPR038397">
    <property type="entry name" value="TBCC_N_sf"/>
</dbReference>
<name>A0AAD5URV7_9APHY</name>
<reference evidence="7" key="1">
    <citation type="submission" date="2022-07" db="EMBL/GenBank/DDBJ databases">
        <title>Genome Sequence of Physisporinus lineatus.</title>
        <authorList>
            <person name="Buettner E."/>
        </authorList>
    </citation>
    <scope>NUCLEOTIDE SEQUENCE</scope>
    <source>
        <strain evidence="7">VT162</strain>
    </source>
</reference>
<dbReference type="InterPro" id="IPR027684">
    <property type="entry name" value="TBCC"/>
</dbReference>